<dbReference type="GO" id="GO:0005525">
    <property type="term" value="F:GTP binding"/>
    <property type="evidence" value="ECO:0007669"/>
    <property type="project" value="UniProtKB-KW"/>
</dbReference>
<proteinExistence type="predicted"/>
<name>B3E8P6_TRIL1</name>
<keyword evidence="4" id="KW-1185">Reference proteome</keyword>
<sequence length="290" mass="31045">MDRRTFLTTMLQGTTLAATLLPHSISPLLIKQYASLRHLGGDSYQNVRISTLGINSLGAVFSRLLAYSIQNVCCYEVLSDQLRSGNLDFSSLNRTIQQTDLLFLFADTTDPASDSLLSSCINTTAAAGVQSVVVGPYSTDRPLSALPLTCSTPPHCFVVHHTTARDLVALVADLANTDSFVGIDHGDIKAILRSGNLGLFSCSEATGADRGSRACSQALERLQQQGVNSANCRGAMACIYGSPTMPFDYYAQAVSVMDGYFSNDISFVFGAIPDEHLAADTIKVAILAMR</sequence>
<evidence type="ECO:0000313" key="4">
    <source>
        <dbReference type="Proteomes" id="UP000002420"/>
    </source>
</evidence>
<dbReference type="InterPro" id="IPR037103">
    <property type="entry name" value="Tubulin/FtsZ-like_C"/>
</dbReference>
<keyword evidence="2" id="KW-0342">GTP-binding</keyword>
<dbReference type="AlphaFoldDB" id="B3E8P6"/>
<dbReference type="RefSeq" id="WP_012468108.1">
    <property type="nucleotide sequence ID" value="NC_010814.1"/>
</dbReference>
<dbReference type="STRING" id="398767.Glov_0011"/>
<accession>B3E8P6</accession>
<evidence type="ECO:0000313" key="3">
    <source>
        <dbReference type="EMBL" id="ACD93749.1"/>
    </source>
</evidence>
<evidence type="ECO:0000256" key="1">
    <source>
        <dbReference type="ARBA" id="ARBA00022741"/>
    </source>
</evidence>
<dbReference type="SUPFAM" id="SSF55307">
    <property type="entry name" value="Tubulin C-terminal domain-like"/>
    <property type="match status" value="1"/>
</dbReference>
<dbReference type="Gene3D" id="3.30.1330.20">
    <property type="entry name" value="Tubulin/FtsZ, C-terminal domain"/>
    <property type="match status" value="1"/>
</dbReference>
<protein>
    <submittedName>
        <fullName evidence="3">Uncharacterized protein</fullName>
    </submittedName>
</protein>
<reference evidence="3 4" key="1">
    <citation type="submission" date="2008-05" db="EMBL/GenBank/DDBJ databases">
        <title>Complete sequence of chromosome of Geobacter lovleyi SZ.</title>
        <authorList>
            <consortium name="US DOE Joint Genome Institute"/>
            <person name="Lucas S."/>
            <person name="Copeland A."/>
            <person name="Lapidus A."/>
            <person name="Glavina del Rio T."/>
            <person name="Dalin E."/>
            <person name="Tice H."/>
            <person name="Bruce D."/>
            <person name="Goodwin L."/>
            <person name="Pitluck S."/>
            <person name="Chertkov O."/>
            <person name="Meincke L."/>
            <person name="Brettin T."/>
            <person name="Detter J.C."/>
            <person name="Han C."/>
            <person name="Tapia R."/>
            <person name="Kuske C.R."/>
            <person name="Schmutz J."/>
            <person name="Larimer F."/>
            <person name="Land M."/>
            <person name="Hauser L."/>
            <person name="Kyrpides N."/>
            <person name="Mikhailova N."/>
            <person name="Sung Y."/>
            <person name="Fletcher K.E."/>
            <person name="Ritalahti K.M."/>
            <person name="Loeffler F.E."/>
            <person name="Richardson P."/>
        </authorList>
    </citation>
    <scope>NUCLEOTIDE SEQUENCE [LARGE SCALE GENOMIC DNA]</scope>
    <source>
        <strain evidence="4">ATCC BAA-1151 / DSM 17278 / SZ</strain>
    </source>
</reference>
<dbReference type="Proteomes" id="UP000002420">
    <property type="component" value="Chromosome"/>
</dbReference>
<dbReference type="KEGG" id="glo:Glov_0011"/>
<organism evidence="3 4">
    <name type="scientific">Trichlorobacter lovleyi (strain ATCC BAA-1151 / DSM 17278 / SZ)</name>
    <name type="common">Geobacter lovleyi</name>
    <dbReference type="NCBI Taxonomy" id="398767"/>
    <lineage>
        <taxon>Bacteria</taxon>
        <taxon>Pseudomonadati</taxon>
        <taxon>Thermodesulfobacteriota</taxon>
        <taxon>Desulfuromonadia</taxon>
        <taxon>Geobacterales</taxon>
        <taxon>Geobacteraceae</taxon>
        <taxon>Trichlorobacter</taxon>
    </lineage>
</organism>
<evidence type="ECO:0000256" key="2">
    <source>
        <dbReference type="ARBA" id="ARBA00023134"/>
    </source>
</evidence>
<gene>
    <name evidence="3" type="ordered locus">Glov_0011</name>
</gene>
<keyword evidence="1" id="KW-0547">Nucleotide-binding</keyword>
<dbReference type="HOGENOM" id="CLU_958970_0_0_7"/>
<dbReference type="InterPro" id="IPR008280">
    <property type="entry name" value="Tub_FtsZ_C"/>
</dbReference>
<dbReference type="EMBL" id="CP001089">
    <property type="protein sequence ID" value="ACD93749.1"/>
    <property type="molecule type" value="Genomic_DNA"/>
</dbReference>